<proteinExistence type="predicted"/>
<accession>A0A482VKT9</accession>
<dbReference type="EMBL" id="QDEB01089220">
    <property type="protein sequence ID" value="RZC33390.1"/>
    <property type="molecule type" value="Genomic_DNA"/>
</dbReference>
<comment type="caution">
    <text evidence="1">The sequence shown here is derived from an EMBL/GenBank/DDBJ whole genome shotgun (WGS) entry which is preliminary data.</text>
</comment>
<dbReference type="AlphaFoldDB" id="A0A482VKT9"/>
<dbReference type="Proteomes" id="UP000292052">
    <property type="component" value="Unassembled WGS sequence"/>
</dbReference>
<protein>
    <recommendedName>
        <fullName evidence="3">DDE 3 domain containing protein</fullName>
    </recommendedName>
</protein>
<reference evidence="1 2" key="1">
    <citation type="submission" date="2017-03" db="EMBL/GenBank/DDBJ databases">
        <title>Genome of the blue death feigning beetle - Asbolus verrucosus.</title>
        <authorList>
            <person name="Rider S.D."/>
        </authorList>
    </citation>
    <scope>NUCLEOTIDE SEQUENCE [LARGE SCALE GENOMIC DNA]</scope>
    <source>
        <strain evidence="1">Butters</strain>
        <tissue evidence="1">Head and leg muscle</tissue>
    </source>
</reference>
<evidence type="ECO:0000313" key="1">
    <source>
        <dbReference type="EMBL" id="RZC33390.1"/>
    </source>
</evidence>
<name>A0A482VKT9_ASBVE</name>
<evidence type="ECO:0008006" key="3">
    <source>
        <dbReference type="Google" id="ProtNLM"/>
    </source>
</evidence>
<keyword evidence="2" id="KW-1185">Reference proteome</keyword>
<feature type="non-terminal residue" evidence="1">
    <location>
        <position position="1"/>
    </location>
</feature>
<gene>
    <name evidence="1" type="ORF">BDFB_006121</name>
</gene>
<sequence length="66" mass="7513">RTIFTFLKGRLFHLLKDVHLEIRTNSWFLHDGPPCHSAHINGGSEVTVQLRTSTPVIFSCETILSH</sequence>
<organism evidence="1 2">
    <name type="scientific">Asbolus verrucosus</name>
    <name type="common">Desert ironclad beetle</name>
    <dbReference type="NCBI Taxonomy" id="1661398"/>
    <lineage>
        <taxon>Eukaryota</taxon>
        <taxon>Metazoa</taxon>
        <taxon>Ecdysozoa</taxon>
        <taxon>Arthropoda</taxon>
        <taxon>Hexapoda</taxon>
        <taxon>Insecta</taxon>
        <taxon>Pterygota</taxon>
        <taxon>Neoptera</taxon>
        <taxon>Endopterygota</taxon>
        <taxon>Coleoptera</taxon>
        <taxon>Polyphaga</taxon>
        <taxon>Cucujiformia</taxon>
        <taxon>Tenebrionidae</taxon>
        <taxon>Pimeliinae</taxon>
        <taxon>Asbolus</taxon>
    </lineage>
</organism>
<evidence type="ECO:0000313" key="2">
    <source>
        <dbReference type="Proteomes" id="UP000292052"/>
    </source>
</evidence>